<name>A0ACB8U651_9APHY</name>
<proteinExistence type="predicted"/>
<sequence length="172" mass="18772">MPSLWALVVSIKDYGYPRQGWAAVDGAHIDAANVKKYLQESMKVPPDHIRHLIDGQASRVKIISTFTDHLIHNPHIKKGDALLFYYSGHGSYVKTPIGWTVVEGKTGDEALDDMVEVILPWDEGGLDKVTGSPIHAIPDRTLAILIDQAAELHGNNITIVLDCCSSGHGTRG</sequence>
<reference evidence="1" key="1">
    <citation type="journal article" date="2021" name="Environ. Microbiol.">
        <title>Gene family expansions and transcriptome signatures uncover fungal adaptations to wood decay.</title>
        <authorList>
            <person name="Hage H."/>
            <person name="Miyauchi S."/>
            <person name="Viragh M."/>
            <person name="Drula E."/>
            <person name="Min B."/>
            <person name="Chaduli D."/>
            <person name="Navarro D."/>
            <person name="Favel A."/>
            <person name="Norest M."/>
            <person name="Lesage-Meessen L."/>
            <person name="Balint B."/>
            <person name="Merenyi Z."/>
            <person name="de Eugenio L."/>
            <person name="Morin E."/>
            <person name="Martinez A.T."/>
            <person name="Baldrian P."/>
            <person name="Stursova M."/>
            <person name="Martinez M.J."/>
            <person name="Novotny C."/>
            <person name="Magnuson J.K."/>
            <person name="Spatafora J.W."/>
            <person name="Maurice S."/>
            <person name="Pangilinan J."/>
            <person name="Andreopoulos W."/>
            <person name="LaButti K."/>
            <person name="Hundley H."/>
            <person name="Na H."/>
            <person name="Kuo A."/>
            <person name="Barry K."/>
            <person name="Lipzen A."/>
            <person name="Henrissat B."/>
            <person name="Riley R."/>
            <person name="Ahrendt S."/>
            <person name="Nagy L.G."/>
            <person name="Grigoriev I.V."/>
            <person name="Martin F."/>
            <person name="Rosso M.N."/>
        </authorList>
    </citation>
    <scope>NUCLEOTIDE SEQUENCE</scope>
    <source>
        <strain evidence="1">CBS 384.51</strain>
    </source>
</reference>
<gene>
    <name evidence="1" type="ORF">BDY19DRAFT_888756</name>
</gene>
<dbReference type="EMBL" id="MU274909">
    <property type="protein sequence ID" value="KAI0089745.1"/>
    <property type="molecule type" value="Genomic_DNA"/>
</dbReference>
<accession>A0ACB8U651</accession>
<dbReference type="Proteomes" id="UP001055072">
    <property type="component" value="Unassembled WGS sequence"/>
</dbReference>
<feature type="non-terminal residue" evidence="1">
    <location>
        <position position="172"/>
    </location>
</feature>
<evidence type="ECO:0000313" key="2">
    <source>
        <dbReference type="Proteomes" id="UP001055072"/>
    </source>
</evidence>
<evidence type="ECO:0000313" key="1">
    <source>
        <dbReference type="EMBL" id="KAI0089745.1"/>
    </source>
</evidence>
<protein>
    <submittedName>
        <fullName evidence="1">Uncharacterized protein</fullName>
    </submittedName>
</protein>
<keyword evidence="2" id="KW-1185">Reference proteome</keyword>
<comment type="caution">
    <text evidence="1">The sequence shown here is derived from an EMBL/GenBank/DDBJ whole genome shotgun (WGS) entry which is preliminary data.</text>
</comment>
<organism evidence="1 2">
    <name type="scientific">Irpex rosettiformis</name>
    <dbReference type="NCBI Taxonomy" id="378272"/>
    <lineage>
        <taxon>Eukaryota</taxon>
        <taxon>Fungi</taxon>
        <taxon>Dikarya</taxon>
        <taxon>Basidiomycota</taxon>
        <taxon>Agaricomycotina</taxon>
        <taxon>Agaricomycetes</taxon>
        <taxon>Polyporales</taxon>
        <taxon>Irpicaceae</taxon>
        <taxon>Irpex</taxon>
    </lineage>
</organism>